<reference evidence="2 3" key="1">
    <citation type="submission" date="2023-07" db="EMBL/GenBank/DDBJ databases">
        <title>Genomic Encyclopedia of Type Strains, Phase IV (KMG-IV): sequencing the most valuable type-strain genomes for metagenomic binning, comparative biology and taxonomic classification.</title>
        <authorList>
            <person name="Goeker M."/>
        </authorList>
    </citation>
    <scope>NUCLEOTIDE SEQUENCE [LARGE SCALE GENOMIC DNA]</scope>
    <source>
        <strain evidence="2 3">DSM 102814</strain>
    </source>
</reference>
<proteinExistence type="predicted"/>
<dbReference type="Pfam" id="PF00425">
    <property type="entry name" value="Chorismate_bind"/>
    <property type="match status" value="2"/>
</dbReference>
<gene>
    <name evidence="2" type="ORF">GGR31_002082</name>
</gene>
<keyword evidence="3" id="KW-1185">Reference proteome</keyword>
<dbReference type="EC" id="5.4.4.2" evidence="2"/>
<evidence type="ECO:0000313" key="3">
    <source>
        <dbReference type="Proteomes" id="UP001257659"/>
    </source>
</evidence>
<dbReference type="PANTHER" id="PTHR42839:SF2">
    <property type="entry name" value="ISOCHORISMATE SYNTHASE ENTC"/>
    <property type="match status" value="1"/>
</dbReference>
<dbReference type="SUPFAM" id="SSF56322">
    <property type="entry name" value="ADC synthase"/>
    <property type="match status" value="1"/>
</dbReference>
<dbReference type="InterPro" id="IPR005801">
    <property type="entry name" value="ADC_synthase"/>
</dbReference>
<organism evidence="2 3">
    <name type="scientific">Mesonia maritima</name>
    <dbReference type="NCBI Taxonomy" id="1793873"/>
    <lineage>
        <taxon>Bacteria</taxon>
        <taxon>Pseudomonadati</taxon>
        <taxon>Bacteroidota</taxon>
        <taxon>Flavobacteriia</taxon>
        <taxon>Flavobacteriales</taxon>
        <taxon>Flavobacteriaceae</taxon>
        <taxon>Mesonia</taxon>
    </lineage>
</organism>
<dbReference type="PANTHER" id="PTHR42839">
    <property type="entry name" value="ISOCHORISMATE SYNTHASE ENTC"/>
    <property type="match status" value="1"/>
</dbReference>
<dbReference type="InterPro" id="IPR015890">
    <property type="entry name" value="Chorismate_C"/>
</dbReference>
<evidence type="ECO:0000259" key="1">
    <source>
        <dbReference type="Pfam" id="PF00425"/>
    </source>
</evidence>
<evidence type="ECO:0000313" key="2">
    <source>
        <dbReference type="EMBL" id="MDR6301413.1"/>
    </source>
</evidence>
<protein>
    <submittedName>
        <fullName evidence="2">Isochorismate synthase</fullName>
        <ecNumber evidence="2">5.4.4.2</ecNumber>
    </submittedName>
</protein>
<dbReference type="RefSeq" id="WP_309728799.1">
    <property type="nucleotide sequence ID" value="NZ_JAVDQA010000006.1"/>
</dbReference>
<dbReference type="Gene3D" id="3.60.120.10">
    <property type="entry name" value="Anthranilate synthase"/>
    <property type="match status" value="1"/>
</dbReference>
<dbReference type="GO" id="GO:0008909">
    <property type="term" value="F:isochorismate synthase activity"/>
    <property type="evidence" value="ECO:0007669"/>
    <property type="project" value="UniProtKB-EC"/>
</dbReference>
<accession>A0ABU1K723</accession>
<dbReference type="Proteomes" id="UP001257659">
    <property type="component" value="Unassembled WGS sequence"/>
</dbReference>
<comment type="caution">
    <text evidence="2">The sequence shown here is derived from an EMBL/GenBank/DDBJ whole genome shotgun (WGS) entry which is preliminary data.</text>
</comment>
<feature type="domain" description="Chorismate-utilising enzyme C-terminal" evidence="1">
    <location>
        <begin position="102"/>
        <end position="300"/>
    </location>
</feature>
<name>A0ABU1K723_9FLAO</name>
<feature type="domain" description="Chorismate-utilising enzyme C-terminal" evidence="1">
    <location>
        <begin position="321"/>
        <end position="364"/>
    </location>
</feature>
<dbReference type="EMBL" id="JAVDQA010000006">
    <property type="protein sequence ID" value="MDR6301413.1"/>
    <property type="molecule type" value="Genomic_DNA"/>
</dbReference>
<keyword evidence="2" id="KW-0413">Isomerase</keyword>
<sequence length="372" mass="42085">MNSLDFFEKIQAQLQEKLPFVAYRHPNETEVLAQLQENSTLEFLEDFTQKGFIFAPFDSSKKTVFFDSASAEIISTASSAIEVEENTETKSFQSTLQEKTFHEKLVSKGIQKIKTSTLKKVVLSRAEQIITATNSINYFKRLLKKYPTAFVYVWYHPSVGLWLGATPETLLKTEQNSFKTMALAGTKAFEGNLDVEWGAKEKEEQALVTESIQADLESVNGIEKLIIGETQTHQAGNVLHLKTPISGIFQQEFLGEIVQKLHPTPAVCGLPKEEAKNFIKAEENYDRSFYTGYLGELNRKVEKTRNPRRKNVENSAYNLVQNQTNLYVNLRCMQVLEKKVIVYVGGGITASSNPTAEWEETVKKAETMQKVL</sequence>